<organism evidence="1 2">
    <name type="scientific">Schumannella luteola</name>
    <dbReference type="NCBI Taxonomy" id="472059"/>
    <lineage>
        <taxon>Bacteria</taxon>
        <taxon>Bacillati</taxon>
        <taxon>Actinomycetota</taxon>
        <taxon>Actinomycetes</taxon>
        <taxon>Micrococcales</taxon>
        <taxon>Microbacteriaceae</taxon>
        <taxon>Schumannella</taxon>
    </lineage>
</organism>
<dbReference type="RefSeq" id="WP_179566620.1">
    <property type="nucleotide sequence ID" value="NZ_JACBZY010000001.1"/>
</dbReference>
<gene>
    <name evidence="1" type="ORF">BJ979_001434</name>
</gene>
<dbReference type="SUPFAM" id="SSF48498">
    <property type="entry name" value="Tetracyclin repressor-like, C-terminal domain"/>
    <property type="match status" value="1"/>
</dbReference>
<evidence type="ECO:0000313" key="1">
    <source>
        <dbReference type="EMBL" id="NYG98808.1"/>
    </source>
</evidence>
<evidence type="ECO:0008006" key="3">
    <source>
        <dbReference type="Google" id="ProtNLM"/>
    </source>
</evidence>
<accession>A0A852YI87</accession>
<sequence>MTPAGRPRSIDTAALTAAVLAQLAEHPAAGEIRVVDVARRLEVNPATVYRAIDAPDDLTRLALDDVLRDIHPPELDGDDWRSYLDDLTWQFWHALRARPGVASLPPIVPMGHPPLLEIFGAALATLEHCGFSALDSALAVDMVIDLAIDSTRSREQLAARIHETRRVADDQWMAAMPRVTRDAFVEAISGDPSRWFGRKLQVALDGIGHVLGDGDAGAGRQKRDAG</sequence>
<evidence type="ECO:0000313" key="2">
    <source>
        <dbReference type="Proteomes" id="UP000553888"/>
    </source>
</evidence>
<proteinExistence type="predicted"/>
<name>A0A852YI87_9MICO</name>
<dbReference type="InterPro" id="IPR036271">
    <property type="entry name" value="Tet_transcr_reg_TetR-rel_C_sf"/>
</dbReference>
<keyword evidence="2" id="KW-1185">Reference proteome</keyword>
<protein>
    <recommendedName>
        <fullName evidence="3">TetR/AcrR family transcriptional regulator</fullName>
    </recommendedName>
</protein>
<dbReference type="Proteomes" id="UP000553888">
    <property type="component" value="Unassembled WGS sequence"/>
</dbReference>
<comment type="caution">
    <text evidence="1">The sequence shown here is derived from an EMBL/GenBank/DDBJ whole genome shotgun (WGS) entry which is preliminary data.</text>
</comment>
<reference evidence="1 2" key="1">
    <citation type="submission" date="2020-07" db="EMBL/GenBank/DDBJ databases">
        <title>Sequencing the genomes of 1000 actinobacteria strains.</title>
        <authorList>
            <person name="Klenk H.-P."/>
        </authorList>
    </citation>
    <scope>NUCLEOTIDE SEQUENCE [LARGE SCALE GENOMIC DNA]</scope>
    <source>
        <strain evidence="1 2">DSM 23141</strain>
    </source>
</reference>
<dbReference type="EMBL" id="JACBZY010000001">
    <property type="protein sequence ID" value="NYG98808.1"/>
    <property type="molecule type" value="Genomic_DNA"/>
</dbReference>
<dbReference type="Gene3D" id="1.10.357.10">
    <property type="entry name" value="Tetracycline Repressor, domain 2"/>
    <property type="match status" value="1"/>
</dbReference>
<dbReference type="AlphaFoldDB" id="A0A852YI87"/>